<dbReference type="GO" id="GO:0004252">
    <property type="term" value="F:serine-type endopeptidase activity"/>
    <property type="evidence" value="ECO:0000318"/>
    <property type="project" value="GO_Central"/>
</dbReference>
<dbReference type="AlphaFoldDB" id="E9GQZ9"/>
<dbReference type="InParanoid" id="E9GQZ9"/>
<sequence length="306" mass="34526">MTRLRQSGPAILFLVAVLSSYSSPAEGGQKTKKFPSTQNNTESEWQTPKEFREGSNEEMRMVGSDVAQRNQYPYMVSLAYQRNDRVYKFCGGSLITWNKILTAAHCVTESKSTKLLDPRELTVLLGAHELSGKRNDAQLSRNVAKIKIHEKYNPRHWFNDIAILTLQHPVKFSASISLVCLPAQGSTYMYDGRLAYAKGWGHTKEDGIASDFLRHVTKRILNQSKCRQIYKFNEYQDHMLCAYEPGKGTCQGDSGGPLVVKSTGPKCKYEQVGIVSWGIGCARQGYPGVFMRVTSFLPWIKMNTQY</sequence>
<evidence type="ECO:0000256" key="13">
    <source>
        <dbReference type="RuleBase" id="RU363034"/>
    </source>
</evidence>
<dbReference type="SUPFAM" id="SSF50494">
    <property type="entry name" value="Trypsin-like serine proteases"/>
    <property type="match status" value="1"/>
</dbReference>
<protein>
    <recommendedName>
        <fullName evidence="3">Acrosin</fullName>
        <ecNumber evidence="2">3.4.21.10</ecNumber>
        <ecNumber evidence="12">3.4.21.84</ecNumber>
    </recommendedName>
</protein>
<accession>E9GQZ9</accession>
<keyword evidence="18" id="KW-1185">Reference proteome</keyword>
<evidence type="ECO:0000256" key="5">
    <source>
        <dbReference type="ARBA" id="ARBA00022670"/>
    </source>
</evidence>
<evidence type="ECO:0000256" key="1">
    <source>
        <dbReference type="ARBA" id="ARBA00001656"/>
    </source>
</evidence>
<proteinExistence type="predicted"/>
<evidence type="ECO:0000256" key="4">
    <source>
        <dbReference type="ARBA" id="ARBA00022659"/>
    </source>
</evidence>
<dbReference type="EMBL" id="GL732558">
    <property type="protein sequence ID" value="EFX78207.1"/>
    <property type="molecule type" value="Genomic_DNA"/>
</dbReference>
<dbReference type="InterPro" id="IPR001314">
    <property type="entry name" value="Peptidase_S1A"/>
</dbReference>
<evidence type="ECO:0000256" key="3">
    <source>
        <dbReference type="ARBA" id="ARBA00017161"/>
    </source>
</evidence>
<keyword evidence="7 13" id="KW-0378">Hydrolase</keyword>
<dbReference type="PRINTS" id="PR00722">
    <property type="entry name" value="CHYMOTRYPSIN"/>
</dbReference>
<evidence type="ECO:0000256" key="14">
    <source>
        <dbReference type="SAM" id="MobiDB-lite"/>
    </source>
</evidence>
<dbReference type="eggNOG" id="KOG3627">
    <property type="taxonomic scope" value="Eukaryota"/>
</dbReference>
<dbReference type="GO" id="GO:0006508">
    <property type="term" value="P:proteolysis"/>
    <property type="evidence" value="ECO:0000318"/>
    <property type="project" value="GO_Central"/>
</dbReference>
<keyword evidence="5 13" id="KW-0645">Protease</keyword>
<dbReference type="FunFam" id="2.40.10.10:FF:000120">
    <property type="entry name" value="Putative serine protease"/>
    <property type="match status" value="1"/>
</dbReference>
<dbReference type="OrthoDB" id="10002959at2759"/>
<feature type="region of interest" description="Disordered" evidence="14">
    <location>
        <begin position="23"/>
        <end position="56"/>
    </location>
</feature>
<dbReference type="PROSITE" id="PS50240">
    <property type="entry name" value="TRYPSIN_DOM"/>
    <property type="match status" value="1"/>
</dbReference>
<dbReference type="InterPro" id="IPR043504">
    <property type="entry name" value="Peptidase_S1_PA_chymotrypsin"/>
</dbReference>
<keyword evidence="8" id="KW-0353">Hemolymph clotting</keyword>
<dbReference type="PhylomeDB" id="E9GQZ9"/>
<feature type="compositionally biased region" description="Basic and acidic residues" evidence="14">
    <location>
        <begin position="47"/>
        <end position="56"/>
    </location>
</feature>
<dbReference type="GO" id="GO:0005615">
    <property type="term" value="C:extracellular space"/>
    <property type="evidence" value="ECO:0000318"/>
    <property type="project" value="GO_Central"/>
</dbReference>
<dbReference type="InterPro" id="IPR018114">
    <property type="entry name" value="TRYPSIN_HIS"/>
</dbReference>
<dbReference type="GO" id="GO:0042381">
    <property type="term" value="P:hemolymph coagulation"/>
    <property type="evidence" value="ECO:0007669"/>
    <property type="project" value="UniProtKB-KW"/>
</dbReference>
<dbReference type="InterPro" id="IPR033116">
    <property type="entry name" value="TRYPSIN_SER"/>
</dbReference>
<dbReference type="PROSITE" id="PS00135">
    <property type="entry name" value="TRYPSIN_SER"/>
    <property type="match status" value="1"/>
</dbReference>
<dbReference type="PANTHER" id="PTHR24252:SF8">
    <property type="entry name" value="ACROSIN"/>
    <property type="match status" value="1"/>
</dbReference>
<keyword evidence="6 15" id="KW-0732">Signal</keyword>
<evidence type="ECO:0000256" key="11">
    <source>
        <dbReference type="ARBA" id="ARBA00052079"/>
    </source>
</evidence>
<evidence type="ECO:0000259" key="16">
    <source>
        <dbReference type="PROSITE" id="PS50240"/>
    </source>
</evidence>
<dbReference type="SMART" id="SM00020">
    <property type="entry name" value="Tryp_SPc"/>
    <property type="match status" value="1"/>
</dbReference>
<dbReference type="PROSITE" id="PS00134">
    <property type="entry name" value="TRYPSIN_HIS"/>
    <property type="match status" value="1"/>
</dbReference>
<evidence type="ECO:0000256" key="9">
    <source>
        <dbReference type="ARBA" id="ARBA00022825"/>
    </source>
</evidence>
<dbReference type="Pfam" id="PF00089">
    <property type="entry name" value="Trypsin"/>
    <property type="match status" value="1"/>
</dbReference>
<comment type="catalytic activity">
    <reaction evidence="11">
        <text>Selective cleavage of 103-Arg-|-Ser-104 and 124-Ile-|-Ile-125 bonds in Limulus clotting factor B to form activated factor B. Cleavage of -Pro-Arg-|-Xaa- bonds in synthetic substrates.</text>
        <dbReference type="EC" id="3.4.21.84"/>
    </reaction>
</comment>
<dbReference type="Proteomes" id="UP000000305">
    <property type="component" value="Unassembled WGS sequence"/>
</dbReference>
<feature type="chain" id="PRO_5003241210" description="Acrosin" evidence="15">
    <location>
        <begin position="28"/>
        <end position="306"/>
    </location>
</feature>
<dbReference type="Gene3D" id="2.40.10.10">
    <property type="entry name" value="Trypsin-like serine proteases"/>
    <property type="match status" value="1"/>
</dbReference>
<dbReference type="InterPro" id="IPR001254">
    <property type="entry name" value="Trypsin_dom"/>
</dbReference>
<dbReference type="HOGENOM" id="CLU_006842_7_6_1"/>
<feature type="domain" description="Peptidase S1" evidence="16">
    <location>
        <begin position="61"/>
        <end position="305"/>
    </location>
</feature>
<keyword evidence="9 13" id="KW-0720">Serine protease</keyword>
<dbReference type="EC" id="3.4.21.84" evidence="12"/>
<evidence type="ECO:0000256" key="15">
    <source>
        <dbReference type="SAM" id="SignalP"/>
    </source>
</evidence>
<evidence type="ECO:0000313" key="17">
    <source>
        <dbReference type="EMBL" id="EFX78207.1"/>
    </source>
</evidence>
<gene>
    <name evidence="17" type="ORF">DAPPUDRAFT_320716</name>
</gene>
<organism evidence="17 18">
    <name type="scientific">Daphnia pulex</name>
    <name type="common">Water flea</name>
    <dbReference type="NCBI Taxonomy" id="6669"/>
    <lineage>
        <taxon>Eukaryota</taxon>
        <taxon>Metazoa</taxon>
        <taxon>Ecdysozoa</taxon>
        <taxon>Arthropoda</taxon>
        <taxon>Crustacea</taxon>
        <taxon>Branchiopoda</taxon>
        <taxon>Diplostraca</taxon>
        <taxon>Cladocera</taxon>
        <taxon>Anomopoda</taxon>
        <taxon>Daphniidae</taxon>
        <taxon>Daphnia</taxon>
    </lineage>
</organism>
<dbReference type="CDD" id="cd00190">
    <property type="entry name" value="Tryp_SPc"/>
    <property type="match status" value="1"/>
</dbReference>
<evidence type="ECO:0000256" key="6">
    <source>
        <dbReference type="ARBA" id="ARBA00022729"/>
    </source>
</evidence>
<reference evidence="17 18" key="1">
    <citation type="journal article" date="2011" name="Science">
        <title>The ecoresponsive genome of Daphnia pulex.</title>
        <authorList>
            <person name="Colbourne J.K."/>
            <person name="Pfrender M.E."/>
            <person name="Gilbert D."/>
            <person name="Thomas W.K."/>
            <person name="Tucker A."/>
            <person name="Oakley T.H."/>
            <person name="Tokishita S."/>
            <person name="Aerts A."/>
            <person name="Arnold G.J."/>
            <person name="Basu M.K."/>
            <person name="Bauer D.J."/>
            <person name="Caceres C.E."/>
            <person name="Carmel L."/>
            <person name="Casola C."/>
            <person name="Choi J.H."/>
            <person name="Detter J.C."/>
            <person name="Dong Q."/>
            <person name="Dusheyko S."/>
            <person name="Eads B.D."/>
            <person name="Frohlich T."/>
            <person name="Geiler-Samerotte K.A."/>
            <person name="Gerlach D."/>
            <person name="Hatcher P."/>
            <person name="Jogdeo S."/>
            <person name="Krijgsveld J."/>
            <person name="Kriventseva E.V."/>
            <person name="Kultz D."/>
            <person name="Laforsch C."/>
            <person name="Lindquist E."/>
            <person name="Lopez J."/>
            <person name="Manak J.R."/>
            <person name="Muller J."/>
            <person name="Pangilinan J."/>
            <person name="Patwardhan R.P."/>
            <person name="Pitluck S."/>
            <person name="Pritham E.J."/>
            <person name="Rechtsteiner A."/>
            <person name="Rho M."/>
            <person name="Rogozin I.B."/>
            <person name="Sakarya O."/>
            <person name="Salamov A."/>
            <person name="Schaack S."/>
            <person name="Shapiro H."/>
            <person name="Shiga Y."/>
            <person name="Skalitzky C."/>
            <person name="Smith Z."/>
            <person name="Souvorov A."/>
            <person name="Sung W."/>
            <person name="Tang Z."/>
            <person name="Tsuchiya D."/>
            <person name="Tu H."/>
            <person name="Vos H."/>
            <person name="Wang M."/>
            <person name="Wolf Y.I."/>
            <person name="Yamagata H."/>
            <person name="Yamada T."/>
            <person name="Ye Y."/>
            <person name="Shaw J.R."/>
            <person name="Andrews J."/>
            <person name="Crease T.J."/>
            <person name="Tang H."/>
            <person name="Lucas S.M."/>
            <person name="Robertson H.M."/>
            <person name="Bork P."/>
            <person name="Koonin E.V."/>
            <person name="Zdobnov E.M."/>
            <person name="Grigoriev I.V."/>
            <person name="Lynch M."/>
            <person name="Boore J.L."/>
        </authorList>
    </citation>
    <scope>NUCLEOTIDE SEQUENCE [LARGE SCALE GENOMIC DNA]</scope>
</reference>
<comment type="catalytic activity">
    <reaction evidence="1">
        <text>Preferential cleavage: Arg-|-Xaa, Lys-|-Xaa.</text>
        <dbReference type="EC" id="3.4.21.10"/>
    </reaction>
</comment>
<dbReference type="InterPro" id="IPR009003">
    <property type="entry name" value="Peptidase_S1_PA"/>
</dbReference>
<evidence type="ECO:0000256" key="2">
    <source>
        <dbReference type="ARBA" id="ARBA00012050"/>
    </source>
</evidence>
<evidence type="ECO:0000256" key="12">
    <source>
        <dbReference type="ARBA" id="ARBA00066707"/>
    </source>
</evidence>
<keyword evidence="10" id="KW-1015">Disulfide bond</keyword>
<dbReference type="EC" id="3.4.21.10" evidence="2"/>
<evidence type="ECO:0000313" key="18">
    <source>
        <dbReference type="Proteomes" id="UP000000305"/>
    </source>
</evidence>
<evidence type="ECO:0000256" key="10">
    <source>
        <dbReference type="ARBA" id="ARBA00023157"/>
    </source>
</evidence>
<evidence type="ECO:0000256" key="8">
    <source>
        <dbReference type="ARBA" id="ARBA00022820"/>
    </source>
</evidence>
<feature type="compositionally biased region" description="Polar residues" evidence="14">
    <location>
        <begin position="34"/>
        <end position="46"/>
    </location>
</feature>
<keyword evidence="4" id="KW-0768">Sushi</keyword>
<evidence type="ECO:0000256" key="7">
    <source>
        <dbReference type="ARBA" id="ARBA00022801"/>
    </source>
</evidence>
<dbReference type="MEROPS" id="S01.B37"/>
<dbReference type="PANTHER" id="PTHR24252">
    <property type="entry name" value="ACROSIN-RELATED"/>
    <property type="match status" value="1"/>
</dbReference>
<feature type="signal peptide" evidence="15">
    <location>
        <begin position="1"/>
        <end position="27"/>
    </location>
</feature>
<name>E9GQZ9_DAPPU</name>
<dbReference type="KEGG" id="dpx:DAPPUDRAFT_320716"/>